<dbReference type="PANTHER" id="PTHR10858">
    <property type="entry name" value="DEOXYRIBONUCLEASE II"/>
    <property type="match status" value="1"/>
</dbReference>
<dbReference type="InterPro" id="IPR004947">
    <property type="entry name" value="DNase_II"/>
</dbReference>
<evidence type="ECO:0000256" key="5">
    <source>
        <dbReference type="SAM" id="Phobius"/>
    </source>
</evidence>
<dbReference type="GeneTree" id="ENSGT00390000002634"/>
<sequence length="373" mass="42830">MRKVSFFSLNRFGGAKSYRSIGFYPYIMWLFFLYVFLCGTYCTADISCRNEAGNPVDWFIIYKLPQFKIGSVGTGLDYMYLDSSMKTWQMSKFLVNDSNGALGNTLKLLYDGKGYKSNRSAYVFYNDAPPLLKYSNRYGHTKGVLLFNESQGLWLIHSVPHFPAFPENGYAWPSSGRQNGQTVLCVTYKYQQIPSIAQQLLYYNPRVYNCSLPTAFQPDLASLVILCQGSKMPWVSDKNLEKLTSANGESFLSFAKSRFWIDDIYTGWVAQMLKVDLLTETWQRKEHELPSNCSLPKHTLNIRRIKLPGPVLFYSHFDHSKWCVSKAYESQWTCLGDLNREDSQAWKSGGLVCSQNPTIYQAFRQAVSWYIGC</sequence>
<evidence type="ECO:0000256" key="1">
    <source>
        <dbReference type="ARBA" id="ARBA00000447"/>
    </source>
</evidence>
<evidence type="ECO:0000256" key="4">
    <source>
        <dbReference type="ARBA" id="ARBA00022801"/>
    </source>
</evidence>
<reference evidence="6" key="3">
    <citation type="submission" date="2025-09" db="UniProtKB">
        <authorList>
            <consortium name="Ensembl"/>
        </authorList>
    </citation>
    <scope>IDENTIFICATION</scope>
</reference>
<gene>
    <name evidence="6" type="primary">DNASE2B</name>
    <name evidence="6" type="synonym">dnase2b</name>
</gene>
<dbReference type="GO" id="GO:0006309">
    <property type="term" value="P:apoptotic DNA fragmentation"/>
    <property type="evidence" value="ECO:0007669"/>
    <property type="project" value="TreeGrafter"/>
</dbReference>
<dbReference type="Ensembl" id="ENSSFOT00015034091.2">
    <property type="protein sequence ID" value="ENSSFOP00015033713.1"/>
    <property type="gene ID" value="ENSSFOG00015021519.2"/>
</dbReference>
<keyword evidence="7" id="KW-1185">Reference proteome</keyword>
<name>A0A8C9SI16_SCLFO</name>
<reference evidence="6 7" key="1">
    <citation type="submission" date="2019-04" db="EMBL/GenBank/DDBJ databases">
        <authorList>
            <consortium name="Wellcome Sanger Institute Data Sharing"/>
        </authorList>
    </citation>
    <scope>NUCLEOTIDE SEQUENCE [LARGE SCALE GENOMIC DNA]</scope>
</reference>
<dbReference type="AlphaFoldDB" id="A0A8C9SI16"/>
<accession>A0A8C9SI16</accession>
<evidence type="ECO:0000256" key="3">
    <source>
        <dbReference type="ARBA" id="ARBA00012036"/>
    </source>
</evidence>
<evidence type="ECO:0000313" key="6">
    <source>
        <dbReference type="Ensembl" id="ENSSFOP00015033713.1"/>
    </source>
</evidence>
<dbReference type="GO" id="GO:0004531">
    <property type="term" value="F:deoxyribonuclease II activity"/>
    <property type="evidence" value="ECO:0007669"/>
    <property type="project" value="UniProtKB-EC"/>
</dbReference>
<dbReference type="OrthoDB" id="10261598at2759"/>
<comment type="similarity">
    <text evidence="2">Belongs to the DNase II family.</text>
</comment>
<comment type="catalytic activity">
    <reaction evidence="1">
        <text>Endonucleolytic cleavage to nucleoside 3'-phosphates and 3'-phosphooligonucleotide end-products.</text>
        <dbReference type="EC" id="3.1.22.1"/>
    </reaction>
</comment>
<dbReference type="Proteomes" id="UP000694397">
    <property type="component" value="Chromosome 9"/>
</dbReference>
<dbReference type="PANTHER" id="PTHR10858:SF2">
    <property type="entry name" value="DEOXYRIBONUCLEASE-2-BETA"/>
    <property type="match status" value="1"/>
</dbReference>
<dbReference type="EC" id="3.1.22.1" evidence="3"/>
<proteinExistence type="inferred from homology"/>
<reference evidence="6" key="2">
    <citation type="submission" date="2025-08" db="UniProtKB">
        <authorList>
            <consortium name="Ensembl"/>
        </authorList>
    </citation>
    <scope>IDENTIFICATION</scope>
</reference>
<keyword evidence="5" id="KW-1133">Transmembrane helix</keyword>
<evidence type="ECO:0000313" key="7">
    <source>
        <dbReference type="Proteomes" id="UP000694397"/>
    </source>
</evidence>
<keyword evidence="4" id="KW-0378">Hydrolase</keyword>
<protein>
    <recommendedName>
        <fullName evidence="3">deoxyribonuclease II</fullName>
        <ecNumber evidence="3">3.1.22.1</ecNumber>
    </recommendedName>
</protein>
<keyword evidence="5" id="KW-0472">Membrane</keyword>
<keyword evidence="5" id="KW-0812">Transmembrane</keyword>
<organism evidence="6 7">
    <name type="scientific">Scleropages formosus</name>
    <name type="common">Asian bonytongue</name>
    <name type="synonym">Osteoglossum formosum</name>
    <dbReference type="NCBI Taxonomy" id="113540"/>
    <lineage>
        <taxon>Eukaryota</taxon>
        <taxon>Metazoa</taxon>
        <taxon>Chordata</taxon>
        <taxon>Craniata</taxon>
        <taxon>Vertebrata</taxon>
        <taxon>Euteleostomi</taxon>
        <taxon>Actinopterygii</taxon>
        <taxon>Neopterygii</taxon>
        <taxon>Teleostei</taxon>
        <taxon>Osteoglossocephala</taxon>
        <taxon>Osteoglossomorpha</taxon>
        <taxon>Osteoglossiformes</taxon>
        <taxon>Osteoglossidae</taxon>
        <taxon>Scleropages</taxon>
    </lineage>
</organism>
<feature type="transmembrane region" description="Helical" evidence="5">
    <location>
        <begin position="21"/>
        <end position="37"/>
    </location>
</feature>
<dbReference type="Pfam" id="PF03265">
    <property type="entry name" value="DNase_II"/>
    <property type="match status" value="1"/>
</dbReference>
<evidence type="ECO:0000256" key="2">
    <source>
        <dbReference type="ARBA" id="ARBA00007527"/>
    </source>
</evidence>